<sequence length="331" mass="36081">MALTWDFLRRWYSPKAPDSQESAPSPAIVPRSLVDQAKSFTAPRGRLEMGGLLVGHVDRSGRNVCVVGFFPEQTEASPGYCEFGGGWMAVAAAAAEYANSPVGLPFDDTPSLRVIGWIHTHPGIGLFLSGTDTATYEANLEISPDGRFVAVVVDPLRNEDGVFLSPDSPNEHCPAKGAVVLGSRLRRRYLKFLSKMEEIRAERGREALPFIVSGDLRNEHVAAGHPDDYVDSYLQSVNTIRDEVKSMYERLEEVRISVNEAIVVVVGRIDEIEKRFVELGEESGNPEESSLIEAETVVVSESDLPVVDGSEEDSAGLVSVSQNAEGGLYDQ</sequence>
<proteinExistence type="predicted"/>
<evidence type="ECO:0000313" key="2">
    <source>
        <dbReference type="EMBL" id="SVA79179.1"/>
    </source>
</evidence>
<gene>
    <name evidence="2" type="ORF">METZ01_LOCUS132033</name>
</gene>
<evidence type="ECO:0008006" key="3">
    <source>
        <dbReference type="Google" id="ProtNLM"/>
    </source>
</evidence>
<protein>
    <recommendedName>
        <fullName evidence="3">JAB1/MPN/MOV34 metalloenzyme domain-containing protein</fullName>
    </recommendedName>
</protein>
<evidence type="ECO:0000256" key="1">
    <source>
        <dbReference type="SAM" id="MobiDB-lite"/>
    </source>
</evidence>
<name>A0A381YQC8_9ZZZZ</name>
<dbReference type="SUPFAM" id="SSF102712">
    <property type="entry name" value="JAB1/MPN domain"/>
    <property type="match status" value="1"/>
</dbReference>
<dbReference type="Gene3D" id="3.40.140.10">
    <property type="entry name" value="Cytidine Deaminase, domain 2"/>
    <property type="match status" value="1"/>
</dbReference>
<feature type="region of interest" description="Disordered" evidence="1">
    <location>
        <begin position="308"/>
        <end position="331"/>
    </location>
</feature>
<organism evidence="2">
    <name type="scientific">marine metagenome</name>
    <dbReference type="NCBI Taxonomy" id="408172"/>
    <lineage>
        <taxon>unclassified sequences</taxon>
        <taxon>metagenomes</taxon>
        <taxon>ecological metagenomes</taxon>
    </lineage>
</organism>
<dbReference type="AlphaFoldDB" id="A0A381YQC8"/>
<accession>A0A381YQC8</accession>
<reference evidence="2" key="1">
    <citation type="submission" date="2018-05" db="EMBL/GenBank/DDBJ databases">
        <authorList>
            <person name="Lanie J.A."/>
            <person name="Ng W.-L."/>
            <person name="Kazmierczak K.M."/>
            <person name="Andrzejewski T.M."/>
            <person name="Davidsen T.M."/>
            <person name="Wayne K.J."/>
            <person name="Tettelin H."/>
            <person name="Glass J.I."/>
            <person name="Rusch D."/>
            <person name="Podicherti R."/>
            <person name="Tsui H.-C.T."/>
            <person name="Winkler M.E."/>
        </authorList>
    </citation>
    <scope>NUCLEOTIDE SEQUENCE</scope>
</reference>
<dbReference type="EMBL" id="UINC01018786">
    <property type="protein sequence ID" value="SVA79179.1"/>
    <property type="molecule type" value="Genomic_DNA"/>
</dbReference>